<dbReference type="SUPFAM" id="SSF55874">
    <property type="entry name" value="ATPase domain of HSP90 chaperone/DNA topoisomerase II/histidine kinase"/>
    <property type="match status" value="1"/>
</dbReference>
<dbReference type="GO" id="GO:0016020">
    <property type="term" value="C:membrane"/>
    <property type="evidence" value="ECO:0007669"/>
    <property type="project" value="InterPro"/>
</dbReference>
<dbReference type="PANTHER" id="PTHR24421:SF10">
    <property type="entry name" value="NITRATE_NITRITE SENSOR PROTEIN NARQ"/>
    <property type="match status" value="1"/>
</dbReference>
<keyword evidence="10" id="KW-0812">Transmembrane</keyword>
<dbReference type="SMART" id="SM00387">
    <property type="entry name" value="HATPase_c"/>
    <property type="match status" value="1"/>
</dbReference>
<reference evidence="12 13" key="1">
    <citation type="submission" date="2015-12" db="EMBL/GenBank/DDBJ databases">
        <title>Serinicoccus chungangenesis strain CD08_5 genome sequencing and assembly.</title>
        <authorList>
            <person name="Chander A.M."/>
            <person name="Kaur G."/>
            <person name="Nair G.R."/>
            <person name="Dhawan D.K."/>
            <person name="Kochhar R.K."/>
            <person name="Mayilraj S."/>
            <person name="Bhadada S.K."/>
        </authorList>
    </citation>
    <scope>NUCLEOTIDE SEQUENCE [LARGE SCALE GENOMIC DNA]</scope>
    <source>
        <strain evidence="12 13">CD08_5</strain>
    </source>
</reference>
<dbReference type="InterPro" id="IPR011712">
    <property type="entry name" value="Sig_transdc_His_kin_sub3_dim/P"/>
</dbReference>
<dbReference type="Pfam" id="PF23539">
    <property type="entry name" value="DUF7134"/>
    <property type="match status" value="1"/>
</dbReference>
<feature type="region of interest" description="Disordered" evidence="9">
    <location>
        <begin position="409"/>
        <end position="438"/>
    </location>
</feature>
<comment type="catalytic activity">
    <reaction evidence="1">
        <text>ATP + protein L-histidine = ADP + protein N-phospho-L-histidine.</text>
        <dbReference type="EC" id="2.7.13.3"/>
    </reaction>
</comment>
<dbReference type="EC" id="2.7.13.3" evidence="2"/>
<comment type="caution">
    <text evidence="12">The sequence shown here is derived from an EMBL/GenBank/DDBJ whole genome shotgun (WGS) entry which is preliminary data.</text>
</comment>
<evidence type="ECO:0000256" key="5">
    <source>
        <dbReference type="ARBA" id="ARBA00022741"/>
    </source>
</evidence>
<feature type="transmembrane region" description="Helical" evidence="10">
    <location>
        <begin position="28"/>
        <end position="56"/>
    </location>
</feature>
<feature type="transmembrane region" description="Helical" evidence="10">
    <location>
        <begin position="68"/>
        <end position="85"/>
    </location>
</feature>
<organism evidence="12 13">
    <name type="scientific">Serinicoccus chungangensis</name>
    <dbReference type="NCBI Taxonomy" id="767452"/>
    <lineage>
        <taxon>Bacteria</taxon>
        <taxon>Bacillati</taxon>
        <taxon>Actinomycetota</taxon>
        <taxon>Actinomycetes</taxon>
        <taxon>Micrococcales</taxon>
        <taxon>Ornithinimicrobiaceae</taxon>
        <taxon>Serinicoccus</taxon>
    </lineage>
</organism>
<feature type="transmembrane region" description="Helical" evidence="10">
    <location>
        <begin position="91"/>
        <end position="108"/>
    </location>
</feature>
<dbReference type="Proteomes" id="UP000054837">
    <property type="component" value="Unassembled WGS sequence"/>
</dbReference>
<dbReference type="EMBL" id="LQBL01000008">
    <property type="protein sequence ID" value="KUG57146.1"/>
    <property type="molecule type" value="Genomic_DNA"/>
</dbReference>
<accession>A0A0W8IAZ5</accession>
<evidence type="ECO:0000256" key="2">
    <source>
        <dbReference type="ARBA" id="ARBA00012438"/>
    </source>
</evidence>
<dbReference type="GO" id="GO:0005524">
    <property type="term" value="F:ATP binding"/>
    <property type="evidence" value="ECO:0007669"/>
    <property type="project" value="UniProtKB-KW"/>
</dbReference>
<dbReference type="Gene3D" id="3.30.565.10">
    <property type="entry name" value="Histidine kinase-like ATPase, C-terminal domain"/>
    <property type="match status" value="1"/>
</dbReference>
<evidence type="ECO:0000256" key="10">
    <source>
        <dbReference type="SAM" id="Phobius"/>
    </source>
</evidence>
<dbReference type="PROSITE" id="PS50109">
    <property type="entry name" value="HIS_KIN"/>
    <property type="match status" value="1"/>
</dbReference>
<evidence type="ECO:0000256" key="6">
    <source>
        <dbReference type="ARBA" id="ARBA00022777"/>
    </source>
</evidence>
<dbReference type="CDD" id="cd16917">
    <property type="entry name" value="HATPase_UhpB-NarQ-NarX-like"/>
    <property type="match status" value="1"/>
</dbReference>
<dbReference type="STRING" id="767452.AVL62_15270"/>
<keyword evidence="4" id="KW-0808">Transferase</keyword>
<dbReference type="Gene3D" id="1.20.5.1930">
    <property type="match status" value="1"/>
</dbReference>
<protein>
    <recommendedName>
        <fullName evidence="2">histidine kinase</fullName>
        <ecNumber evidence="2">2.7.13.3</ecNumber>
    </recommendedName>
</protein>
<evidence type="ECO:0000256" key="8">
    <source>
        <dbReference type="ARBA" id="ARBA00023012"/>
    </source>
</evidence>
<evidence type="ECO:0000313" key="13">
    <source>
        <dbReference type="Proteomes" id="UP000054837"/>
    </source>
</evidence>
<keyword evidence="3" id="KW-0597">Phosphoprotein</keyword>
<dbReference type="InterPro" id="IPR050482">
    <property type="entry name" value="Sensor_HK_TwoCompSys"/>
</dbReference>
<dbReference type="GO" id="GO:0000155">
    <property type="term" value="F:phosphorelay sensor kinase activity"/>
    <property type="evidence" value="ECO:0007669"/>
    <property type="project" value="InterPro"/>
</dbReference>
<proteinExistence type="predicted"/>
<feature type="transmembrane region" description="Helical" evidence="10">
    <location>
        <begin position="139"/>
        <end position="160"/>
    </location>
</feature>
<evidence type="ECO:0000256" key="7">
    <source>
        <dbReference type="ARBA" id="ARBA00022840"/>
    </source>
</evidence>
<dbReference type="RefSeq" id="WP_058890432.1">
    <property type="nucleotide sequence ID" value="NZ_LQBL01000008.1"/>
</dbReference>
<dbReference type="InterPro" id="IPR003594">
    <property type="entry name" value="HATPase_dom"/>
</dbReference>
<keyword evidence="7" id="KW-0067">ATP-binding</keyword>
<feature type="compositionally biased region" description="Basic and acidic residues" evidence="9">
    <location>
        <begin position="412"/>
        <end position="430"/>
    </location>
</feature>
<keyword evidence="5" id="KW-0547">Nucleotide-binding</keyword>
<dbReference type="PANTHER" id="PTHR24421">
    <property type="entry name" value="NITRATE/NITRITE SENSOR PROTEIN NARX-RELATED"/>
    <property type="match status" value="1"/>
</dbReference>
<evidence type="ECO:0000259" key="11">
    <source>
        <dbReference type="PROSITE" id="PS50109"/>
    </source>
</evidence>
<sequence length="438" mass="46637">MSDTLQAVREQASDLARGVRSRAWLPDAAVVVAFLLLYLVSGTGWGGPGSILYSLLQIVPLFWRRRHPMRVAVVAAAGCLLQLVLNDGPMPTNIAVLVVVYSAAAFGTRRTARTVLAMALAGAVLGALRWSFYFGLGSYLSIVAVQSLFMACFVGVAWALGDVMRRRREVVLRLQEQNRALARDQAQRSRLAAQDERASIAREMHDVVAHSLAVVVVQADGGLYAARQALAKEPGMAADRAALERAAGTLETLAETARTSLADTRRLVGVLRDTGSGAEYAPLEGVGHLEDLVERVRGSGVDVEAHVRGEVADLPRDVDLAAYRVVQEALTNAMKHAGPGASVDVDLLRTPEVLLVRVTDDGDGAAQDDHDGEGNGLIGMRERVEVLGGSVSAGPRARRGWEVVATLPVARATDEPGAPRDRSDDAEPAARHTSGGTR</sequence>
<keyword evidence="8" id="KW-0902">Two-component regulatory system</keyword>
<keyword evidence="10" id="KW-1133">Transmembrane helix</keyword>
<evidence type="ECO:0000256" key="1">
    <source>
        <dbReference type="ARBA" id="ARBA00000085"/>
    </source>
</evidence>
<evidence type="ECO:0000256" key="4">
    <source>
        <dbReference type="ARBA" id="ARBA00022679"/>
    </source>
</evidence>
<evidence type="ECO:0000256" key="3">
    <source>
        <dbReference type="ARBA" id="ARBA00022553"/>
    </source>
</evidence>
<keyword evidence="13" id="KW-1185">Reference proteome</keyword>
<feature type="transmembrane region" description="Helical" evidence="10">
    <location>
        <begin position="115"/>
        <end position="133"/>
    </location>
</feature>
<keyword evidence="6" id="KW-0418">Kinase</keyword>
<dbReference type="Pfam" id="PF07730">
    <property type="entry name" value="HisKA_3"/>
    <property type="match status" value="1"/>
</dbReference>
<gene>
    <name evidence="12" type="ORF">AVL62_15270</name>
</gene>
<dbReference type="OrthoDB" id="227596at2"/>
<dbReference type="GO" id="GO:0046983">
    <property type="term" value="F:protein dimerization activity"/>
    <property type="evidence" value="ECO:0007669"/>
    <property type="project" value="InterPro"/>
</dbReference>
<dbReference type="InterPro" id="IPR036890">
    <property type="entry name" value="HATPase_C_sf"/>
</dbReference>
<dbReference type="Pfam" id="PF02518">
    <property type="entry name" value="HATPase_c"/>
    <property type="match status" value="1"/>
</dbReference>
<name>A0A0W8IAZ5_9MICO</name>
<feature type="domain" description="Histidine kinase" evidence="11">
    <location>
        <begin position="324"/>
        <end position="411"/>
    </location>
</feature>
<evidence type="ECO:0000313" key="12">
    <source>
        <dbReference type="EMBL" id="KUG57146.1"/>
    </source>
</evidence>
<dbReference type="InterPro" id="IPR055558">
    <property type="entry name" value="DUF7134"/>
</dbReference>
<dbReference type="InterPro" id="IPR005467">
    <property type="entry name" value="His_kinase_dom"/>
</dbReference>
<evidence type="ECO:0000256" key="9">
    <source>
        <dbReference type="SAM" id="MobiDB-lite"/>
    </source>
</evidence>
<dbReference type="AlphaFoldDB" id="A0A0W8IAZ5"/>
<keyword evidence="10" id="KW-0472">Membrane</keyword>